<comment type="catalytic activity">
    <reaction evidence="12 14">
        <text>(9Z)-hexadecenoyl-[ACP] + malonyl-[ACP] + H(+) = 3-oxo-(11Z)-octadecenoyl-[ACP] + holo-[ACP] + CO2</text>
        <dbReference type="Rhea" id="RHEA:55040"/>
        <dbReference type="Rhea" id="RHEA-COMP:9623"/>
        <dbReference type="Rhea" id="RHEA-COMP:9685"/>
        <dbReference type="Rhea" id="RHEA-COMP:10800"/>
        <dbReference type="Rhea" id="RHEA-COMP:14074"/>
        <dbReference type="ChEBI" id="CHEBI:15378"/>
        <dbReference type="ChEBI" id="CHEBI:16526"/>
        <dbReference type="ChEBI" id="CHEBI:64479"/>
        <dbReference type="ChEBI" id="CHEBI:78449"/>
        <dbReference type="ChEBI" id="CHEBI:83989"/>
        <dbReference type="ChEBI" id="CHEBI:138538"/>
        <dbReference type="EC" id="2.3.1.179"/>
    </reaction>
</comment>
<dbReference type="NCBIfam" id="NF005589">
    <property type="entry name" value="PRK07314.1"/>
    <property type="match status" value="1"/>
</dbReference>
<evidence type="ECO:0000256" key="1">
    <source>
        <dbReference type="ARBA" id="ARBA00005194"/>
    </source>
</evidence>
<dbReference type="SUPFAM" id="SSF53901">
    <property type="entry name" value="Thiolase-like"/>
    <property type="match status" value="2"/>
</dbReference>
<comment type="pathway">
    <text evidence="1 14">Lipid metabolism; fatty acid biosynthesis.</text>
</comment>
<dbReference type="InterPro" id="IPR020841">
    <property type="entry name" value="PKS_Beta-ketoAc_synthase_dom"/>
</dbReference>
<evidence type="ECO:0000256" key="12">
    <source>
        <dbReference type="ARBA" id="ARBA00047318"/>
    </source>
</evidence>
<dbReference type="CDD" id="cd00834">
    <property type="entry name" value="KAS_I_II"/>
    <property type="match status" value="1"/>
</dbReference>
<evidence type="ECO:0000313" key="17">
    <source>
        <dbReference type="EMBL" id="MET9845226.1"/>
    </source>
</evidence>
<gene>
    <name evidence="17" type="primary">fabF</name>
    <name evidence="17" type="ORF">ABZZ21_11715</name>
</gene>
<sequence>MSAAVPSPGVPDALPRYGPGPRRVVITGRGAITPLGLTWDETWTALLDGRSGIAPFTQLDASDLPVRFGGEVKNFRAEDHLDHKTVRRLDRTVHLALVAAEEAVRDAGLEVTPETAPRAAVILGTASGPARNAVTAAKAMAERGPRAVSPYFFPSSGVDSACGEISLRFGLQGSSTSMTTACATGSTCLGEAMRMIRLGIADVVIAGGVDDSLTRVDVNGAAVSRALSRRNDEPERACRPFDTARDGFVMSAGAGVVVLESEEHAVARGARIHGELAGYGATTDAYHVTAPHPDGLPAQRAALLALAEAGLDPDAVDYINAHGTSTPKNDTTEIKVIRGVFGSHATRVPISSIKSMTGHMLGASGAVEAITALQTITSGRVPPTINCDDPEDQELDFVPHKAREHDVDVAVSNSFGFGGHNAALVLRRWRPTH</sequence>
<dbReference type="PANTHER" id="PTHR11712">
    <property type="entry name" value="POLYKETIDE SYNTHASE-RELATED"/>
    <property type="match status" value="1"/>
</dbReference>
<evidence type="ECO:0000313" key="18">
    <source>
        <dbReference type="Proteomes" id="UP001550210"/>
    </source>
</evidence>
<comment type="caution">
    <text evidence="17">The sequence shown here is derived from an EMBL/GenBank/DDBJ whole genome shotgun (WGS) entry which is preliminary data.</text>
</comment>
<dbReference type="PIRSF" id="PIRSF000447">
    <property type="entry name" value="KAS_II"/>
    <property type="match status" value="1"/>
</dbReference>
<evidence type="ECO:0000256" key="5">
    <source>
        <dbReference type="ARBA" id="ARBA00022516"/>
    </source>
</evidence>
<evidence type="ECO:0000256" key="10">
    <source>
        <dbReference type="ARBA" id="ARBA00023315"/>
    </source>
</evidence>
<dbReference type="Pfam" id="PF02801">
    <property type="entry name" value="Ketoacyl-synt_C"/>
    <property type="match status" value="1"/>
</dbReference>
<accession>A0ABV2UUK2</accession>
<dbReference type="NCBIfam" id="TIGR03150">
    <property type="entry name" value="fabF"/>
    <property type="match status" value="1"/>
</dbReference>
<dbReference type="EC" id="2.3.1.179" evidence="3 14"/>
<keyword evidence="7" id="KW-0276">Fatty acid metabolism</keyword>
<evidence type="ECO:0000256" key="3">
    <source>
        <dbReference type="ARBA" id="ARBA00012356"/>
    </source>
</evidence>
<dbReference type="GO" id="GO:0004315">
    <property type="term" value="F:3-oxoacyl-[acyl-carrier-protein] synthase activity"/>
    <property type="evidence" value="ECO:0007669"/>
    <property type="project" value="UniProtKB-EC"/>
</dbReference>
<protein>
    <recommendedName>
        <fullName evidence="4 14">3-oxoacyl-[acyl-carrier-protein] synthase 2</fullName>
        <ecNumber evidence="3 14">2.3.1.179</ecNumber>
    </recommendedName>
</protein>
<dbReference type="InterPro" id="IPR018201">
    <property type="entry name" value="Ketoacyl_synth_AS"/>
</dbReference>
<dbReference type="Gene3D" id="3.40.47.10">
    <property type="match status" value="1"/>
</dbReference>
<evidence type="ECO:0000259" key="16">
    <source>
        <dbReference type="PROSITE" id="PS52004"/>
    </source>
</evidence>
<dbReference type="SMART" id="SM00825">
    <property type="entry name" value="PKS_KS"/>
    <property type="match status" value="1"/>
</dbReference>
<reference evidence="17 18" key="1">
    <citation type="submission" date="2024-06" db="EMBL/GenBank/DDBJ databases">
        <title>The Natural Products Discovery Center: Release of the First 8490 Sequenced Strains for Exploring Actinobacteria Biosynthetic Diversity.</title>
        <authorList>
            <person name="Kalkreuter E."/>
            <person name="Kautsar S.A."/>
            <person name="Yang D."/>
            <person name="Bader C.D."/>
            <person name="Teijaro C.N."/>
            <person name="Fluegel L."/>
            <person name="Davis C.M."/>
            <person name="Simpson J.R."/>
            <person name="Lauterbach L."/>
            <person name="Steele A.D."/>
            <person name="Gui C."/>
            <person name="Meng S."/>
            <person name="Li G."/>
            <person name="Viehrig K."/>
            <person name="Ye F."/>
            <person name="Su P."/>
            <person name="Kiefer A.F."/>
            <person name="Nichols A."/>
            <person name="Cepeda A.J."/>
            <person name="Yan W."/>
            <person name="Fan B."/>
            <person name="Jiang Y."/>
            <person name="Adhikari A."/>
            <person name="Zheng C.-J."/>
            <person name="Schuster L."/>
            <person name="Cowan T.M."/>
            <person name="Smanski M.J."/>
            <person name="Chevrette M.G."/>
            <person name="De Carvalho L.P.S."/>
            <person name="Shen B."/>
        </authorList>
    </citation>
    <scope>NUCLEOTIDE SEQUENCE [LARGE SCALE GENOMIC DNA]</scope>
    <source>
        <strain evidence="17 18">NPDC006434</strain>
    </source>
</reference>
<dbReference type="RefSeq" id="WP_355395925.1">
    <property type="nucleotide sequence ID" value="NZ_JBEXPZ010000013.1"/>
</dbReference>
<name>A0ABV2UUK2_9ACTN</name>
<evidence type="ECO:0000256" key="9">
    <source>
        <dbReference type="ARBA" id="ARBA00023160"/>
    </source>
</evidence>
<dbReference type="PANTHER" id="PTHR11712:SF336">
    <property type="entry name" value="3-OXOACYL-[ACYL-CARRIER-PROTEIN] SYNTHASE, MITOCHONDRIAL"/>
    <property type="match status" value="1"/>
</dbReference>
<keyword evidence="6 14" id="KW-0808">Transferase</keyword>
<keyword evidence="9 14" id="KW-0275">Fatty acid biosynthesis</keyword>
<dbReference type="InterPro" id="IPR014031">
    <property type="entry name" value="Ketoacyl_synth_C"/>
</dbReference>
<dbReference type="PROSITE" id="PS00606">
    <property type="entry name" value="KS3_1"/>
    <property type="match status" value="1"/>
</dbReference>
<dbReference type="EMBL" id="JBEXPZ010000013">
    <property type="protein sequence ID" value="MET9845226.1"/>
    <property type="molecule type" value="Genomic_DNA"/>
</dbReference>
<dbReference type="InterPro" id="IPR016039">
    <property type="entry name" value="Thiolase-like"/>
</dbReference>
<feature type="domain" description="Ketosynthase family 3 (KS3)" evidence="16">
    <location>
        <begin position="21"/>
        <end position="428"/>
    </location>
</feature>
<evidence type="ECO:0000256" key="6">
    <source>
        <dbReference type="ARBA" id="ARBA00022679"/>
    </source>
</evidence>
<dbReference type="InterPro" id="IPR000794">
    <property type="entry name" value="Beta-ketoacyl_synthase"/>
</dbReference>
<keyword evidence="18" id="KW-1185">Reference proteome</keyword>
<evidence type="ECO:0000256" key="2">
    <source>
        <dbReference type="ARBA" id="ARBA00008467"/>
    </source>
</evidence>
<keyword evidence="5 14" id="KW-0444">Lipid biosynthesis</keyword>
<keyword evidence="10 14" id="KW-0012">Acyltransferase</keyword>
<dbReference type="PROSITE" id="PS52004">
    <property type="entry name" value="KS3_2"/>
    <property type="match status" value="1"/>
</dbReference>
<evidence type="ECO:0000256" key="14">
    <source>
        <dbReference type="PIRNR" id="PIRNR000447"/>
    </source>
</evidence>
<dbReference type="InterPro" id="IPR014030">
    <property type="entry name" value="Ketoacyl_synth_N"/>
</dbReference>
<evidence type="ECO:0000256" key="13">
    <source>
        <dbReference type="ARBA" id="ARBA00047659"/>
    </source>
</evidence>
<keyword evidence="8" id="KW-0443">Lipid metabolism</keyword>
<evidence type="ECO:0000256" key="4">
    <source>
        <dbReference type="ARBA" id="ARBA00014657"/>
    </source>
</evidence>
<evidence type="ECO:0000256" key="7">
    <source>
        <dbReference type="ARBA" id="ARBA00022832"/>
    </source>
</evidence>
<comment type="function">
    <text evidence="11 14">Involved in the type II fatty acid elongation cycle. Catalyzes the elongation of a wide range of acyl-ACP by the addition of two carbons from malonyl-ACP to an acyl acceptor. Can efficiently catalyze the conversion of palmitoleoyl-ACP (cis-hexadec-9-enoyl-ACP) to cis-vaccenoyl-ACP (cis-octadec-11-enoyl-ACP), an essential step in the thermal regulation of fatty acid composition.</text>
</comment>
<dbReference type="Proteomes" id="UP001550210">
    <property type="component" value="Unassembled WGS sequence"/>
</dbReference>
<dbReference type="Pfam" id="PF00109">
    <property type="entry name" value="ketoacyl-synt"/>
    <property type="match status" value="1"/>
</dbReference>
<comment type="catalytic activity">
    <reaction evidence="13 14">
        <text>a fatty acyl-[ACP] + malonyl-[ACP] + H(+) = a 3-oxoacyl-[ACP] + holo-[ACP] + CO2</text>
        <dbReference type="Rhea" id="RHEA:22836"/>
        <dbReference type="Rhea" id="RHEA-COMP:9623"/>
        <dbReference type="Rhea" id="RHEA-COMP:9685"/>
        <dbReference type="Rhea" id="RHEA-COMP:9916"/>
        <dbReference type="Rhea" id="RHEA-COMP:14125"/>
        <dbReference type="ChEBI" id="CHEBI:15378"/>
        <dbReference type="ChEBI" id="CHEBI:16526"/>
        <dbReference type="ChEBI" id="CHEBI:64479"/>
        <dbReference type="ChEBI" id="CHEBI:78449"/>
        <dbReference type="ChEBI" id="CHEBI:78776"/>
        <dbReference type="ChEBI" id="CHEBI:138651"/>
    </reaction>
</comment>
<dbReference type="InterPro" id="IPR017568">
    <property type="entry name" value="3-oxoacyl-ACP_synth-2"/>
</dbReference>
<proteinExistence type="inferred from homology"/>
<evidence type="ECO:0000256" key="8">
    <source>
        <dbReference type="ARBA" id="ARBA00023098"/>
    </source>
</evidence>
<evidence type="ECO:0000256" key="11">
    <source>
        <dbReference type="ARBA" id="ARBA00024006"/>
    </source>
</evidence>
<organism evidence="17 18">
    <name type="scientific">Streptomyces ossamyceticus</name>
    <dbReference type="NCBI Taxonomy" id="249581"/>
    <lineage>
        <taxon>Bacteria</taxon>
        <taxon>Bacillati</taxon>
        <taxon>Actinomycetota</taxon>
        <taxon>Actinomycetes</taxon>
        <taxon>Kitasatosporales</taxon>
        <taxon>Streptomycetaceae</taxon>
        <taxon>Streptomyces</taxon>
    </lineage>
</organism>
<comment type="similarity">
    <text evidence="2 14 15">Belongs to the thiolase-like superfamily. Beta-ketoacyl-ACP synthases family.</text>
</comment>
<evidence type="ECO:0000256" key="15">
    <source>
        <dbReference type="RuleBase" id="RU003694"/>
    </source>
</evidence>